<protein>
    <submittedName>
        <fullName evidence="1">Uncharacterized protein</fullName>
    </submittedName>
</protein>
<accession>A0A0F9AQL9</accession>
<organism evidence="1">
    <name type="scientific">marine sediment metagenome</name>
    <dbReference type="NCBI Taxonomy" id="412755"/>
    <lineage>
        <taxon>unclassified sequences</taxon>
        <taxon>metagenomes</taxon>
        <taxon>ecological metagenomes</taxon>
    </lineage>
</organism>
<feature type="non-terminal residue" evidence="1">
    <location>
        <position position="36"/>
    </location>
</feature>
<proteinExistence type="predicted"/>
<comment type="caution">
    <text evidence="1">The sequence shown here is derived from an EMBL/GenBank/DDBJ whole genome shotgun (WGS) entry which is preliminary data.</text>
</comment>
<dbReference type="AlphaFoldDB" id="A0A0F9AQL9"/>
<sequence>MAFTRDELNKDLLNSLAVAKQRRATLMAGPGAQTPA</sequence>
<reference evidence="1" key="1">
    <citation type="journal article" date="2015" name="Nature">
        <title>Complex archaea that bridge the gap between prokaryotes and eukaryotes.</title>
        <authorList>
            <person name="Spang A."/>
            <person name="Saw J.H."/>
            <person name="Jorgensen S.L."/>
            <person name="Zaremba-Niedzwiedzka K."/>
            <person name="Martijn J."/>
            <person name="Lind A.E."/>
            <person name="van Eijk R."/>
            <person name="Schleper C."/>
            <person name="Guy L."/>
            <person name="Ettema T.J."/>
        </authorList>
    </citation>
    <scope>NUCLEOTIDE SEQUENCE</scope>
</reference>
<gene>
    <name evidence="1" type="ORF">LCGC14_2883230</name>
</gene>
<name>A0A0F9AQL9_9ZZZZ</name>
<evidence type="ECO:0000313" key="1">
    <source>
        <dbReference type="EMBL" id="KKK74491.1"/>
    </source>
</evidence>
<dbReference type="EMBL" id="LAZR01056293">
    <property type="protein sequence ID" value="KKK74491.1"/>
    <property type="molecule type" value="Genomic_DNA"/>
</dbReference>